<feature type="compositionally biased region" description="Polar residues" evidence="2">
    <location>
        <begin position="1144"/>
        <end position="1165"/>
    </location>
</feature>
<dbReference type="PANTHER" id="PTHR12161">
    <property type="entry name" value="IST1 FAMILY MEMBER"/>
    <property type="match status" value="1"/>
</dbReference>
<dbReference type="Proteomes" id="UP000187609">
    <property type="component" value="Unassembled WGS sequence"/>
</dbReference>
<feature type="compositionally biased region" description="Polar residues" evidence="2">
    <location>
        <begin position="654"/>
        <end position="666"/>
    </location>
</feature>
<feature type="compositionally biased region" description="Low complexity" evidence="2">
    <location>
        <begin position="574"/>
        <end position="593"/>
    </location>
</feature>
<dbReference type="PANTHER" id="PTHR12161:SF13">
    <property type="entry name" value="REGULATOR OF VPS4 ACTIVITY IN THE MVB PATHWAY PROTEIN"/>
    <property type="match status" value="1"/>
</dbReference>
<comment type="caution">
    <text evidence="3">The sequence shown here is derived from an EMBL/GenBank/DDBJ whole genome shotgun (WGS) entry which is preliminary data.</text>
</comment>
<dbReference type="InterPro" id="IPR042277">
    <property type="entry name" value="IST1-like"/>
</dbReference>
<dbReference type="SMR" id="A0A314KX67"/>
<feature type="compositionally biased region" description="Basic and acidic residues" evidence="2">
    <location>
        <begin position="539"/>
        <end position="570"/>
    </location>
</feature>
<proteinExistence type="inferred from homology"/>
<feature type="region of interest" description="Disordered" evidence="2">
    <location>
        <begin position="282"/>
        <end position="379"/>
    </location>
</feature>
<feature type="compositionally biased region" description="Polar residues" evidence="2">
    <location>
        <begin position="623"/>
        <end position="640"/>
    </location>
</feature>
<evidence type="ECO:0000313" key="3">
    <source>
        <dbReference type="EMBL" id="OIT33950.1"/>
    </source>
</evidence>
<dbReference type="OrthoDB" id="29853at2759"/>
<dbReference type="STRING" id="49451.A0A314KX67"/>
<organism evidence="3 4">
    <name type="scientific">Nicotiana attenuata</name>
    <name type="common">Coyote tobacco</name>
    <dbReference type="NCBI Taxonomy" id="49451"/>
    <lineage>
        <taxon>Eukaryota</taxon>
        <taxon>Viridiplantae</taxon>
        <taxon>Streptophyta</taxon>
        <taxon>Embryophyta</taxon>
        <taxon>Tracheophyta</taxon>
        <taxon>Spermatophyta</taxon>
        <taxon>Magnoliopsida</taxon>
        <taxon>eudicotyledons</taxon>
        <taxon>Gunneridae</taxon>
        <taxon>Pentapetalae</taxon>
        <taxon>asterids</taxon>
        <taxon>lamiids</taxon>
        <taxon>Solanales</taxon>
        <taxon>Solanaceae</taxon>
        <taxon>Nicotianoideae</taxon>
        <taxon>Nicotianeae</taxon>
        <taxon>Nicotiana</taxon>
    </lineage>
</organism>
<dbReference type="Gramene" id="OIT33950">
    <property type="protein sequence ID" value="OIT33950"/>
    <property type="gene ID" value="A4A49_05264"/>
</dbReference>
<dbReference type="AlphaFoldDB" id="A0A314KX67"/>
<feature type="compositionally biased region" description="Low complexity" evidence="2">
    <location>
        <begin position="432"/>
        <end position="450"/>
    </location>
</feature>
<keyword evidence="4" id="KW-1185">Reference proteome</keyword>
<feature type="compositionally biased region" description="Polar residues" evidence="2">
    <location>
        <begin position="898"/>
        <end position="909"/>
    </location>
</feature>
<evidence type="ECO:0000313" key="4">
    <source>
        <dbReference type="Proteomes" id="UP000187609"/>
    </source>
</evidence>
<sequence length="1235" mass="136350">MVTSSTQSSFSLKSSPASLTESDPSLKLPHPFPYYYSLMLFHQISIHYLQFPKYPNFHRSIQSQKFFFLIKVAASILDLILYLENTEIKTMKKSNFLRSSKEMLTKSFNSAKCKTSLKLASSRLKLLKNKKEVAVKQMKREVAQLLDSGQDRTARIRVEHVVREEKMIAAYDLIEIYCELIVARLPIIESQKNCPIDLKEAITSVVFASPRCGDIPELLDVRKHFTSKYGKEFISAAIELRPDCGVSRMLVEKLSAKAPDGQTKIRILGAIAVEHGVQWDPKSVEEAESVPPNDLLNGSGSLQKAGNIHEDPPHSEASDVRTPLDHGKRPNASPNIPEQNAMSSPRTQNFVSAHGGGRGIAPSSNYHHGGGPSGFRDEGLEAEQSFPADGNFSVGRQNWNMEFKDATSAAQAAAESAERASLAARAAAELSRFPRQYSSESQRSEVQSSGGSRGPGMYDTSSREQFHKDSSTSSLPDRNPRFQNERIDSLQQEDLARARRQFHDDNHGTSVVGEPGKYGTSSIHEHFPKDPVISSSPDRNSRFQHERTDGLQRDNLARVTRHHNESHGTSDRPGSQVSSGSIGSINNDNSFSSLEEGDRYMQKSLSKEDSRDKMIMKNDSTGRTESQSMSSFENDSTENFNYFGEKTTSKDPKINSSDSYLSTSDFGENIPHSSHRSFGYDATNDDDPYTGVYQGHVPSETVNKNSHDSASVAFDDSGSEDDDHIKFDSDPVYDDQQAKLYFPSPERKSPTYDSANKNSWSFHYDKSPEKSPLSSEIFVERHSPQLSENLVASGNDSRLENVVPTFDDSDCMNSESDSEMVRSPIGRSKDIQNVSYEHAWNHDSPRSSSLSDKMVSGGVQRQVKGDKSDSLSFSSEDEHKHKKSQDRKDDGSAPALPGTQTDDGSLASSVSGFEKELTFGKLTGGLKHKGHIPPPYIRSQLNNVSSSVEEPQESPELRSQAVAPPKSSVGLGVRMKRDEKSSSRLEGTRSDSDTDSSGEDFSQETSSYRQETGRKVNTKHAVLRGSTTYFDSDSSDSEVGPKEQSLAGRSQLGSGFSRRTKASSSSLDTNFSSKFKMSYEAAVNTDSGSDRKSSRNSFSAKVQETQKPVMNSYVADTQVPQRLTRNFYSGEIHEAPSDKRKSSEQPSVRPTVSRPNSQPKITSQEGSRKSRVEQPSSSTQTSATSGSNDALKAPASSGNKFSREDSMNKASHVHPKLPDYDDIAAKLQALRMNPK</sequence>
<dbReference type="KEGG" id="nau:109205332"/>
<feature type="compositionally biased region" description="Basic and acidic residues" evidence="2">
    <location>
        <begin position="307"/>
        <end position="328"/>
    </location>
</feature>
<dbReference type="InterPro" id="IPR005061">
    <property type="entry name" value="Ist1"/>
</dbReference>
<accession>A0A314KX67</accession>
<feature type="compositionally biased region" description="Basic and acidic residues" evidence="2">
    <location>
        <begin position="1131"/>
        <end position="1143"/>
    </location>
</feature>
<feature type="region of interest" description="Disordered" evidence="2">
    <location>
        <begin position="923"/>
        <end position="1220"/>
    </location>
</feature>
<feature type="compositionally biased region" description="Polar residues" evidence="2">
    <location>
        <begin position="1062"/>
        <end position="1075"/>
    </location>
</feature>
<feature type="region of interest" description="Disordered" evidence="2">
    <location>
        <begin position="788"/>
        <end position="909"/>
    </location>
</feature>
<feature type="region of interest" description="Disordered" evidence="2">
    <location>
        <begin position="432"/>
        <end position="776"/>
    </location>
</feature>
<comment type="similarity">
    <text evidence="1">Belongs to the IST1 family.</text>
</comment>
<feature type="compositionally biased region" description="Polar residues" evidence="2">
    <location>
        <begin position="751"/>
        <end position="761"/>
    </location>
</feature>
<feature type="compositionally biased region" description="Polar residues" evidence="2">
    <location>
        <begin position="1095"/>
        <end position="1127"/>
    </location>
</feature>
<dbReference type="Pfam" id="PF03398">
    <property type="entry name" value="Ist1"/>
    <property type="match status" value="1"/>
</dbReference>
<feature type="compositionally biased region" description="Basic and acidic residues" evidence="2">
    <location>
        <begin position="461"/>
        <end position="470"/>
    </location>
</feature>
<dbReference type="FunFam" id="1.20.1260.60:FF:000003">
    <property type="entry name" value="IST1-like protein isoform A"/>
    <property type="match status" value="1"/>
</dbReference>
<feature type="compositionally biased region" description="Basic and acidic residues" evidence="2">
    <location>
        <begin position="975"/>
        <end position="992"/>
    </location>
</feature>
<dbReference type="EMBL" id="MJEQ01000792">
    <property type="protein sequence ID" value="OIT33950.1"/>
    <property type="molecule type" value="Genomic_DNA"/>
</dbReference>
<name>A0A314KX67_NICAT</name>
<feature type="compositionally biased region" description="Low complexity" evidence="2">
    <location>
        <begin position="1"/>
        <end position="18"/>
    </location>
</feature>
<feature type="compositionally biased region" description="Low complexity" evidence="2">
    <location>
        <begin position="1176"/>
        <end position="1187"/>
    </location>
</feature>
<evidence type="ECO:0000256" key="2">
    <source>
        <dbReference type="SAM" id="MobiDB-lite"/>
    </source>
</evidence>
<evidence type="ECO:0000256" key="1">
    <source>
        <dbReference type="ARBA" id="ARBA00005536"/>
    </source>
</evidence>
<evidence type="ECO:0008006" key="5">
    <source>
        <dbReference type="Google" id="ProtNLM"/>
    </source>
</evidence>
<feature type="compositionally biased region" description="Polar residues" evidence="2">
    <location>
        <begin position="332"/>
        <end position="351"/>
    </location>
</feature>
<feature type="compositionally biased region" description="Basic and acidic residues" evidence="2">
    <location>
        <begin position="596"/>
        <end position="622"/>
    </location>
</feature>
<gene>
    <name evidence="3" type="ORF">A4A49_05264</name>
</gene>
<dbReference type="GO" id="GO:0015031">
    <property type="term" value="P:protein transport"/>
    <property type="evidence" value="ECO:0007669"/>
    <property type="project" value="InterPro"/>
</dbReference>
<feature type="compositionally biased region" description="Basic and acidic residues" evidence="2">
    <location>
        <begin position="478"/>
        <end position="507"/>
    </location>
</feature>
<dbReference type="Gene3D" id="1.20.1260.60">
    <property type="entry name" value="Vacuolar protein sorting-associated protein Ist1"/>
    <property type="match status" value="1"/>
</dbReference>
<feature type="compositionally biased region" description="Acidic residues" evidence="2">
    <location>
        <begin position="993"/>
        <end position="1002"/>
    </location>
</feature>
<protein>
    <recommendedName>
        <fullName evidence="5">IST1-like protein</fullName>
    </recommendedName>
</protein>
<feature type="region of interest" description="Disordered" evidence="2">
    <location>
        <begin position="1"/>
        <end position="23"/>
    </location>
</feature>
<reference evidence="3" key="1">
    <citation type="submission" date="2016-11" db="EMBL/GenBank/DDBJ databases">
        <title>The genome of Nicotiana attenuata.</title>
        <authorList>
            <person name="Xu S."/>
            <person name="Brockmoeller T."/>
            <person name="Gaquerel E."/>
            <person name="Navarro A."/>
            <person name="Kuhl H."/>
            <person name="Gase K."/>
            <person name="Ling Z."/>
            <person name="Zhou W."/>
            <person name="Kreitzer C."/>
            <person name="Stanke M."/>
            <person name="Tang H."/>
            <person name="Lyons E."/>
            <person name="Pandey P."/>
            <person name="Pandey S.P."/>
            <person name="Timmermann B."/>
            <person name="Baldwin I.T."/>
        </authorList>
    </citation>
    <scope>NUCLEOTIDE SEQUENCE [LARGE SCALE GENOMIC DNA]</scope>
    <source>
        <strain evidence="3">UT</strain>
    </source>
</reference>